<proteinExistence type="predicted"/>
<dbReference type="AlphaFoldDB" id="A0A017HEH1"/>
<comment type="caution">
    <text evidence="2">The sequence shown here is derived from an EMBL/GenBank/DDBJ whole genome shotgun (WGS) entry which is preliminary data.</text>
</comment>
<keyword evidence="3" id="KW-1185">Reference proteome</keyword>
<keyword evidence="1" id="KW-0812">Transmembrane</keyword>
<evidence type="ECO:0000313" key="2">
    <source>
        <dbReference type="EMBL" id="EYD72705.1"/>
    </source>
</evidence>
<name>A0A017HEH1_9RHOB</name>
<dbReference type="PATRIC" id="fig|1122180.6.peg.1487"/>
<reference evidence="2 3" key="1">
    <citation type="submission" date="2013-03" db="EMBL/GenBank/DDBJ databases">
        <authorList>
            <person name="Fiebig A."/>
            <person name="Goeker M."/>
            <person name="Klenk H.-P.P."/>
        </authorList>
    </citation>
    <scope>NUCLEOTIDE SEQUENCE [LARGE SCALE GENOMIC DNA]</scope>
    <source>
        <strain evidence="2 3">DSM 17492</strain>
    </source>
</reference>
<sequence>MVVEGVIMLPLLVWCFAGSWVFFDAYRAQSTNARAAYTIGDALSRESNYITPAYVDSLFALQDFLVTSGDTPRLRVSVFRYDAATDSYAVAWSIGRGTGVSLLTDGLLAGMRDELPVMPDHEIATLVETWVDYSPVFDVGIVPFTFEDRVVTRLRFAGQLCFNPTGLIDDRIC</sequence>
<organism evidence="2 3">
    <name type="scientific">Limimaricola hongkongensis DSM 17492</name>
    <dbReference type="NCBI Taxonomy" id="1122180"/>
    <lineage>
        <taxon>Bacteria</taxon>
        <taxon>Pseudomonadati</taxon>
        <taxon>Pseudomonadota</taxon>
        <taxon>Alphaproteobacteria</taxon>
        <taxon>Rhodobacterales</taxon>
        <taxon>Paracoccaceae</taxon>
        <taxon>Limimaricola</taxon>
    </lineage>
</organism>
<dbReference type="EMBL" id="APGJ01000004">
    <property type="protein sequence ID" value="EYD72705.1"/>
    <property type="molecule type" value="Genomic_DNA"/>
</dbReference>
<protein>
    <submittedName>
        <fullName evidence="2">ABC-type dipeptide transport system, periplasmic component</fullName>
    </submittedName>
</protein>
<dbReference type="HOGENOM" id="CLU_097527_0_0_5"/>
<evidence type="ECO:0000313" key="3">
    <source>
        <dbReference type="Proteomes" id="UP000025047"/>
    </source>
</evidence>
<keyword evidence="1" id="KW-0472">Membrane</keyword>
<feature type="transmembrane region" description="Helical" evidence="1">
    <location>
        <begin position="6"/>
        <end position="26"/>
    </location>
</feature>
<accession>A0A017HEH1</accession>
<evidence type="ECO:0000256" key="1">
    <source>
        <dbReference type="SAM" id="Phobius"/>
    </source>
</evidence>
<dbReference type="eggNOG" id="COG4961">
    <property type="taxonomic scope" value="Bacteria"/>
</dbReference>
<dbReference type="Proteomes" id="UP000025047">
    <property type="component" value="Unassembled WGS sequence"/>
</dbReference>
<dbReference type="STRING" id="1122180.Lokhon_01508"/>
<keyword evidence="1" id="KW-1133">Transmembrane helix</keyword>
<gene>
    <name evidence="2" type="ORF">Lokhon_01508</name>
</gene>